<evidence type="ECO:0000313" key="5">
    <source>
        <dbReference type="EMBL" id="SDE32377.1"/>
    </source>
</evidence>
<proteinExistence type="inferred from homology"/>
<dbReference type="EMBL" id="FNAQ01000008">
    <property type="protein sequence ID" value="SDE32377.1"/>
    <property type="molecule type" value="Genomic_DNA"/>
</dbReference>
<dbReference type="InterPro" id="IPR001638">
    <property type="entry name" value="Solute-binding_3/MltF_N"/>
</dbReference>
<dbReference type="SUPFAM" id="SSF53850">
    <property type="entry name" value="Periplasmic binding protein-like II"/>
    <property type="match status" value="2"/>
</dbReference>
<evidence type="ECO:0000256" key="3">
    <source>
        <dbReference type="ARBA" id="ARBA00022729"/>
    </source>
</evidence>
<dbReference type="Pfam" id="PF00497">
    <property type="entry name" value="SBP_bac_3"/>
    <property type="match status" value="1"/>
</dbReference>
<comment type="subcellular location">
    <subcellularLocation>
        <location evidence="1">Cell envelope</location>
    </subcellularLocation>
</comment>
<sequence>MMPSSRPTALLLVLLFLGLTALCGCEQKGPITQLSQLEKGLFAVPTGTVADQLVLSRMPGARFVYFNSVLDAALAVKTGKADAVAYDEPILRNIAAKTGGLALLEQPITIDQYGFAVSQDNLALKQAIDAELAALRADGRYDDLLRRWLPATGSPAPMPDIALPRGQGSLRLGTAAVTEPFSFVGEAGAIVGFDIELARRVALRLGKDLEIVNLEFGALIPALLAGKVDLIGACITITDERSRKVLFSEPYYRGGISALVRQP</sequence>
<keyword evidence="3" id="KW-0732">Signal</keyword>
<gene>
    <name evidence="5" type="ORF">SAMN05661003_10811</name>
</gene>
<dbReference type="STRING" id="57664.SAMN05661003_10811"/>
<evidence type="ECO:0000256" key="2">
    <source>
        <dbReference type="ARBA" id="ARBA00010333"/>
    </source>
</evidence>
<dbReference type="PANTHER" id="PTHR35936:SF17">
    <property type="entry name" value="ARGININE-BINDING EXTRACELLULAR PROTEIN ARTP"/>
    <property type="match status" value="1"/>
</dbReference>
<evidence type="ECO:0000259" key="4">
    <source>
        <dbReference type="Pfam" id="PF00497"/>
    </source>
</evidence>
<evidence type="ECO:0000256" key="1">
    <source>
        <dbReference type="ARBA" id="ARBA00004196"/>
    </source>
</evidence>
<dbReference type="AlphaFoldDB" id="A0A1G7BZ94"/>
<dbReference type="PROSITE" id="PS51257">
    <property type="entry name" value="PROKAR_LIPOPROTEIN"/>
    <property type="match status" value="1"/>
</dbReference>
<dbReference type="PROSITE" id="PS01039">
    <property type="entry name" value="SBP_BACTERIAL_3"/>
    <property type="match status" value="1"/>
</dbReference>
<feature type="domain" description="Solute-binding protein family 3/N-terminal" evidence="4">
    <location>
        <begin position="170"/>
        <end position="262"/>
    </location>
</feature>
<evidence type="ECO:0000313" key="6">
    <source>
        <dbReference type="Proteomes" id="UP000243205"/>
    </source>
</evidence>
<organism evidence="5 6">
    <name type="scientific">Desulfuromonas thiophila</name>
    <dbReference type="NCBI Taxonomy" id="57664"/>
    <lineage>
        <taxon>Bacteria</taxon>
        <taxon>Pseudomonadati</taxon>
        <taxon>Thermodesulfobacteriota</taxon>
        <taxon>Desulfuromonadia</taxon>
        <taxon>Desulfuromonadales</taxon>
        <taxon>Desulfuromonadaceae</taxon>
        <taxon>Desulfuromonas</taxon>
    </lineage>
</organism>
<accession>A0A1G7BZ94</accession>
<keyword evidence="6" id="KW-1185">Reference proteome</keyword>
<reference evidence="6" key="1">
    <citation type="submission" date="2016-10" db="EMBL/GenBank/DDBJ databases">
        <authorList>
            <person name="Varghese N."/>
            <person name="Submissions S."/>
        </authorList>
    </citation>
    <scope>NUCLEOTIDE SEQUENCE [LARGE SCALE GENOMIC DNA]</scope>
    <source>
        <strain evidence="6">DSM 8987</strain>
    </source>
</reference>
<protein>
    <submittedName>
        <fullName evidence="5">Amino acid ABC transporter substrate-binding protein, PAAT family</fullName>
    </submittedName>
</protein>
<dbReference type="GO" id="GO:0030313">
    <property type="term" value="C:cell envelope"/>
    <property type="evidence" value="ECO:0007669"/>
    <property type="project" value="UniProtKB-SubCell"/>
</dbReference>
<dbReference type="Gene3D" id="3.40.190.10">
    <property type="entry name" value="Periplasmic binding protein-like II"/>
    <property type="match status" value="3"/>
</dbReference>
<name>A0A1G7BZ94_9BACT</name>
<dbReference type="InterPro" id="IPR018313">
    <property type="entry name" value="SBP_3_CS"/>
</dbReference>
<comment type="similarity">
    <text evidence="2">Belongs to the bacterial solute-binding protein 3 family.</text>
</comment>
<dbReference type="PANTHER" id="PTHR35936">
    <property type="entry name" value="MEMBRANE-BOUND LYTIC MUREIN TRANSGLYCOSYLASE F"/>
    <property type="match status" value="1"/>
</dbReference>
<dbReference type="Proteomes" id="UP000243205">
    <property type="component" value="Unassembled WGS sequence"/>
</dbReference>